<dbReference type="Pfam" id="PF00248">
    <property type="entry name" value="Aldo_ket_red"/>
    <property type="match status" value="1"/>
</dbReference>
<dbReference type="InterPro" id="IPR020471">
    <property type="entry name" value="AKR"/>
</dbReference>
<accession>A0A7Y7Y451</accession>
<reference evidence="2 3" key="1">
    <citation type="submission" date="2020-04" db="EMBL/GenBank/DDBJ databases">
        <title>Molecular characterization of pseudomonads from Agaricus bisporus reveal novel blotch 2 pathogens in Western Europe.</title>
        <authorList>
            <person name="Taparia T."/>
            <person name="Krijger M."/>
            <person name="Haynes E."/>
            <person name="Elpinstone J.G."/>
            <person name="Noble R."/>
            <person name="Van Der Wolf J."/>
        </authorList>
    </citation>
    <scope>NUCLEOTIDE SEQUENCE [LARGE SCALE GENOMIC DNA]</scope>
    <source>
        <strain evidence="2 3">IPO3738</strain>
    </source>
</reference>
<dbReference type="RefSeq" id="WP_017129159.1">
    <property type="nucleotide sequence ID" value="NZ_JACAOR010000010.1"/>
</dbReference>
<dbReference type="EMBL" id="JACAQE010000010">
    <property type="protein sequence ID" value="NWC17529.1"/>
    <property type="molecule type" value="Genomic_DNA"/>
</dbReference>
<dbReference type="AlphaFoldDB" id="A0A7Y7Y451"/>
<dbReference type="InterPro" id="IPR036812">
    <property type="entry name" value="NAD(P)_OxRdtase_dom_sf"/>
</dbReference>
<dbReference type="PANTHER" id="PTHR42686">
    <property type="entry name" value="GH17980P-RELATED"/>
    <property type="match status" value="1"/>
</dbReference>
<proteinExistence type="predicted"/>
<comment type="caution">
    <text evidence="2">The sequence shown here is derived from an EMBL/GenBank/DDBJ whole genome shotgun (WGS) entry which is preliminary data.</text>
</comment>
<evidence type="ECO:0000259" key="1">
    <source>
        <dbReference type="Pfam" id="PF00248"/>
    </source>
</evidence>
<sequence>MKEIFEAVPLGLTELRVSRLGVGTTAIGGLYSPTSATSAEETLEAAWDLGVRFFDSAPQYGNGMAEQRLGAFLKRKSGDDYVVCTKVGRLLRVPETPVVDGYYKDTPPERPVFDFSYDGVMTSVEESLARLGLDRIDVLHIHDPDASYQQAIEGAYKALDRLRSDGTIGAVGAGMNQSRMLAEFARNGNFDCFLLAGRYTLLEQGALTELLPLCVQKNISIIIGGVYNSGILANPSAGAKFNYEDADRALIERALMLEKVCLSHGVPLKAAAIQFPLAHPAVASVLTGPRTAEEMLENAELFRLPIPGALWQDLKTQGLISADAPTA</sequence>
<dbReference type="InterPro" id="IPR023210">
    <property type="entry name" value="NADP_OxRdtase_dom"/>
</dbReference>
<dbReference type="GeneID" id="57662125"/>
<protein>
    <submittedName>
        <fullName evidence="2">Aldo/keto reductase</fullName>
    </submittedName>
</protein>
<feature type="domain" description="NADP-dependent oxidoreductase" evidence="1">
    <location>
        <begin position="19"/>
        <end position="307"/>
    </location>
</feature>
<dbReference type="SUPFAM" id="SSF51430">
    <property type="entry name" value="NAD(P)-linked oxidoreductase"/>
    <property type="match status" value="1"/>
</dbReference>
<gene>
    <name evidence="2" type="ORF">HX845_27990</name>
</gene>
<dbReference type="Gene3D" id="3.20.20.100">
    <property type="entry name" value="NADP-dependent oxidoreductase domain"/>
    <property type="match status" value="1"/>
</dbReference>
<evidence type="ECO:0000313" key="2">
    <source>
        <dbReference type="EMBL" id="NWC17529.1"/>
    </source>
</evidence>
<dbReference type="PANTHER" id="PTHR42686:SF1">
    <property type="entry name" value="GH17980P-RELATED"/>
    <property type="match status" value="1"/>
</dbReference>
<name>A0A7Y7Y451_9PSED</name>
<organism evidence="2 3">
    <name type="scientific">Pseudomonas gingeri</name>
    <dbReference type="NCBI Taxonomy" id="117681"/>
    <lineage>
        <taxon>Bacteria</taxon>
        <taxon>Pseudomonadati</taxon>
        <taxon>Pseudomonadota</taxon>
        <taxon>Gammaproteobacteria</taxon>
        <taxon>Pseudomonadales</taxon>
        <taxon>Pseudomonadaceae</taxon>
        <taxon>Pseudomonas</taxon>
    </lineage>
</organism>
<dbReference type="GO" id="GO:0016491">
    <property type="term" value="F:oxidoreductase activity"/>
    <property type="evidence" value="ECO:0007669"/>
    <property type="project" value="InterPro"/>
</dbReference>
<dbReference type="GO" id="GO:0005829">
    <property type="term" value="C:cytosol"/>
    <property type="evidence" value="ECO:0007669"/>
    <property type="project" value="TreeGrafter"/>
</dbReference>
<evidence type="ECO:0000313" key="3">
    <source>
        <dbReference type="Proteomes" id="UP000517547"/>
    </source>
</evidence>
<dbReference type="Proteomes" id="UP000517547">
    <property type="component" value="Unassembled WGS sequence"/>
</dbReference>